<evidence type="ECO:0000256" key="8">
    <source>
        <dbReference type="RuleBase" id="RU003427"/>
    </source>
</evidence>
<feature type="binding site" evidence="7">
    <location>
        <position position="159"/>
    </location>
    <ligand>
        <name>a divalent metal cation</name>
        <dbReference type="ChEBI" id="CHEBI:60240"/>
    </ligand>
</feature>
<keyword evidence="12" id="KW-1185">Reference proteome</keyword>
<accession>A0A097ATT8</accession>
<dbReference type="GO" id="GO:0004470">
    <property type="term" value="F:malic enzyme activity"/>
    <property type="evidence" value="ECO:0007669"/>
    <property type="project" value="InterPro"/>
</dbReference>
<sequence>MNIREEALKLHRENRGKLEIVSKVEVKNDKDLALAYTPGVAEPCKEIHKNRELVYEYTTKSHMIAIVTDGSAVLGLGNIGPQAALPVMEGKAVLFKEFGGVDAVPICLAIQDVDEIVKTVVNISPPFGGINLEDISAPRCFEIERKLDDILDIPVFHDDQHGTAIVTLAALINALKIVEKELKEVTAVVNGAGAAGIAIAKFLIKAGIKDVIVCDRSGIIYEGREDKDVSKIEIAEISNKGRLKGTLKDALKGADVFIGVSAPQVVDGDMIKSMAKKPIVFALANPVPEIYPEEAKEAGAYVVGTGRSDFANQINNVLAFPGIFRGALEVRATKINEEMKIQAAYAIAQTVSEKELNPEYIIPKAFDKRVLKNVALNVAKAAMETGVAKVKISLEEFEKNFL</sequence>
<dbReference type="InterPro" id="IPR015884">
    <property type="entry name" value="Malic_enzyme_CS"/>
</dbReference>
<evidence type="ECO:0000256" key="7">
    <source>
        <dbReference type="PIRSR" id="PIRSR000106-3"/>
    </source>
</evidence>
<keyword evidence="3 7" id="KW-0479">Metal-binding</keyword>
<evidence type="ECO:0000313" key="12">
    <source>
        <dbReference type="Proteomes" id="UP000029669"/>
    </source>
</evidence>
<protein>
    <submittedName>
        <fullName evidence="11">Malic enzyme</fullName>
        <ecNumber evidence="11">1.1.1.38</ecNumber>
    </submittedName>
</protein>
<keyword evidence="4 11" id="KW-0560">Oxidoreductase</keyword>
<evidence type="ECO:0000256" key="6">
    <source>
        <dbReference type="PIRSR" id="PIRSR000106-2"/>
    </source>
</evidence>
<dbReference type="Gene3D" id="3.40.50.10380">
    <property type="entry name" value="Malic enzyme, N-terminal domain"/>
    <property type="match status" value="1"/>
</dbReference>
<dbReference type="SMART" id="SM00919">
    <property type="entry name" value="Malic_M"/>
    <property type="match status" value="1"/>
</dbReference>
<dbReference type="SUPFAM" id="SSF53223">
    <property type="entry name" value="Aminoacid dehydrogenase-like, N-terminal domain"/>
    <property type="match status" value="1"/>
</dbReference>
<proteinExistence type="inferred from homology"/>
<dbReference type="GO" id="GO:0051287">
    <property type="term" value="F:NAD binding"/>
    <property type="evidence" value="ECO:0007669"/>
    <property type="project" value="InterPro"/>
</dbReference>
<dbReference type="PROSITE" id="PS00331">
    <property type="entry name" value="MALIC_ENZYMES"/>
    <property type="match status" value="1"/>
</dbReference>
<dbReference type="GO" id="GO:0016616">
    <property type="term" value="F:oxidoreductase activity, acting on the CH-OH group of donors, NAD or NADP as acceptor"/>
    <property type="evidence" value="ECO:0007669"/>
    <property type="project" value="InterPro"/>
</dbReference>
<dbReference type="PRINTS" id="PR00072">
    <property type="entry name" value="MALOXRDTASE"/>
</dbReference>
<dbReference type="InterPro" id="IPR012302">
    <property type="entry name" value="Malic_NAD-bd"/>
</dbReference>
<reference evidence="12" key="1">
    <citation type="journal article" date="2015" name="Genome Announc.">
        <title>Whole-Genome Sequences of 80 Environmental and Clinical Isolates of Burkholderia pseudomallei.</title>
        <authorList>
            <person name="Johnson S.L."/>
            <person name="Baker A.L."/>
            <person name="Chain P.S."/>
            <person name="Currie B.J."/>
            <person name="Daligault H.E."/>
            <person name="Davenport K.W."/>
            <person name="Davis C.B."/>
            <person name="Inglis T.J."/>
            <person name="Kaestli M."/>
            <person name="Koren S."/>
            <person name="Mayo M."/>
            <person name="Merritt A.J."/>
            <person name="Price E.P."/>
            <person name="Sarovich D.S."/>
            <person name="Warner J."/>
            <person name="Rosovitz M.J."/>
        </authorList>
    </citation>
    <scope>NUCLEOTIDE SEQUENCE [LARGE SCALE GENOMIC DNA]</scope>
    <source>
        <strain evidence="12">DSM 2030</strain>
    </source>
</reference>
<evidence type="ECO:0000256" key="5">
    <source>
        <dbReference type="PIRSR" id="PIRSR000106-1"/>
    </source>
</evidence>
<evidence type="ECO:0000256" key="4">
    <source>
        <dbReference type="ARBA" id="ARBA00023002"/>
    </source>
</evidence>
<dbReference type="InterPro" id="IPR045213">
    <property type="entry name" value="Malic_NAD-bd_bact_type"/>
</dbReference>
<dbReference type="SMART" id="SM01274">
    <property type="entry name" value="malic"/>
    <property type="match status" value="1"/>
</dbReference>
<dbReference type="InterPro" id="IPR051674">
    <property type="entry name" value="Malate_Decarboxylase"/>
</dbReference>
<dbReference type="SUPFAM" id="SSF51735">
    <property type="entry name" value="NAD(P)-binding Rossmann-fold domains"/>
    <property type="match status" value="1"/>
</dbReference>
<dbReference type="eggNOG" id="COG0281">
    <property type="taxonomic scope" value="Bacteria"/>
</dbReference>
<dbReference type="GO" id="GO:0046872">
    <property type="term" value="F:metal ion binding"/>
    <property type="evidence" value="ECO:0007669"/>
    <property type="project" value="UniProtKB-KW"/>
</dbReference>
<dbReference type="Proteomes" id="UP000029669">
    <property type="component" value="Chromosome"/>
</dbReference>
<feature type="active site" description="Proton donor" evidence="5">
    <location>
        <position position="36"/>
    </location>
</feature>
<dbReference type="InterPro" id="IPR036291">
    <property type="entry name" value="NAD(P)-bd_dom_sf"/>
</dbReference>
<dbReference type="InterPro" id="IPR001891">
    <property type="entry name" value="Malic_OxRdtase"/>
</dbReference>
<dbReference type="Gene3D" id="3.40.50.720">
    <property type="entry name" value="NAD(P)-binding Rossmann-like Domain"/>
    <property type="match status" value="1"/>
</dbReference>
<dbReference type="PIRSF" id="PIRSF000106">
    <property type="entry name" value="ME"/>
    <property type="match status" value="1"/>
</dbReference>
<dbReference type="PANTHER" id="PTHR43237">
    <property type="entry name" value="NADP-DEPENDENT MALIC ENZYME"/>
    <property type="match status" value="1"/>
</dbReference>
<evidence type="ECO:0000259" key="10">
    <source>
        <dbReference type="SMART" id="SM01274"/>
    </source>
</evidence>
<dbReference type="FunFam" id="3.40.50.720:FF:000095">
    <property type="entry name" value="NADP-dependent malic enzyme"/>
    <property type="match status" value="1"/>
</dbReference>
<dbReference type="HOGENOM" id="CLU_034446_2_1_9"/>
<organism evidence="11 12">
    <name type="scientific">Thermoanaerobacter kivui</name>
    <name type="common">Acetogenium kivui</name>
    <dbReference type="NCBI Taxonomy" id="2325"/>
    <lineage>
        <taxon>Bacteria</taxon>
        <taxon>Bacillati</taxon>
        <taxon>Bacillota</taxon>
        <taxon>Clostridia</taxon>
        <taxon>Thermoanaerobacterales</taxon>
        <taxon>Thermoanaerobacteraceae</taxon>
        <taxon>Thermoanaerobacter</taxon>
    </lineage>
</organism>
<dbReference type="EC" id="1.1.1.38" evidence="11"/>
<dbReference type="InterPro" id="IPR046346">
    <property type="entry name" value="Aminoacid_DH-like_N_sf"/>
</dbReference>
<dbReference type="Pfam" id="PF03949">
    <property type="entry name" value="Malic_M"/>
    <property type="match status" value="1"/>
</dbReference>
<feature type="active site" description="Proton acceptor" evidence="5">
    <location>
        <position position="91"/>
    </location>
</feature>
<feature type="domain" description="Malic enzyme N-terminal" evidence="10">
    <location>
        <begin position="15"/>
        <end position="148"/>
    </location>
</feature>
<evidence type="ECO:0000256" key="2">
    <source>
        <dbReference type="ARBA" id="ARBA00008785"/>
    </source>
</evidence>
<dbReference type="STRING" id="2325.TKV_c20960"/>
<evidence type="ECO:0000259" key="9">
    <source>
        <dbReference type="SMART" id="SM00919"/>
    </source>
</evidence>
<feature type="binding site" evidence="7">
    <location>
        <position position="133"/>
    </location>
    <ligand>
        <name>a divalent metal cation</name>
        <dbReference type="ChEBI" id="CHEBI:60240"/>
    </ligand>
</feature>
<feature type="domain" description="Malic enzyme NAD-binding" evidence="9">
    <location>
        <begin position="160"/>
        <end position="383"/>
    </location>
</feature>
<feature type="binding site" evidence="7">
    <location>
        <position position="134"/>
    </location>
    <ligand>
        <name>a divalent metal cation</name>
        <dbReference type="ChEBI" id="CHEBI:60240"/>
    </ligand>
</feature>
<feature type="binding site" evidence="6">
    <location>
        <position position="315"/>
    </location>
    <ligand>
        <name>(S)-malate</name>
        <dbReference type="ChEBI" id="CHEBI:15589"/>
    </ligand>
</feature>
<dbReference type="Pfam" id="PF00390">
    <property type="entry name" value="malic"/>
    <property type="match status" value="1"/>
</dbReference>
<dbReference type="FunFam" id="3.40.50.10380:FF:000003">
    <property type="entry name" value="NADP-dependent malic enzyme"/>
    <property type="match status" value="1"/>
</dbReference>
<dbReference type="OrthoDB" id="9805787at2"/>
<dbReference type="AlphaFoldDB" id="A0A097ATT8"/>
<dbReference type="CDD" id="cd05311">
    <property type="entry name" value="NAD_bind_2_malic_enz"/>
    <property type="match status" value="1"/>
</dbReference>
<dbReference type="InterPro" id="IPR012301">
    <property type="entry name" value="Malic_N_dom"/>
</dbReference>
<comment type="similarity">
    <text evidence="2 8">Belongs to the malic enzymes family.</text>
</comment>
<dbReference type="PANTHER" id="PTHR43237:SF4">
    <property type="entry name" value="NADP-DEPENDENT MALIC ENZYME"/>
    <property type="match status" value="1"/>
</dbReference>
<comment type="cofactor">
    <cofactor evidence="1">
        <name>Mn(2+)</name>
        <dbReference type="ChEBI" id="CHEBI:29035"/>
    </cofactor>
</comment>
<name>A0A097ATT8_THEKI</name>
<gene>
    <name evidence="11" type="ORF">TKV_c20960</name>
</gene>
<comment type="cofactor">
    <cofactor evidence="7">
        <name>Mg(2+)</name>
        <dbReference type="ChEBI" id="CHEBI:18420"/>
    </cofactor>
    <cofactor evidence="7">
        <name>Mn(2+)</name>
        <dbReference type="ChEBI" id="CHEBI:29035"/>
    </cofactor>
    <text evidence="7">Divalent metal cations. Prefers magnesium or manganese.</text>
</comment>
<evidence type="ECO:0000256" key="1">
    <source>
        <dbReference type="ARBA" id="ARBA00001936"/>
    </source>
</evidence>
<dbReference type="EMBL" id="CP009170">
    <property type="protein sequence ID" value="AIS53229.1"/>
    <property type="molecule type" value="Genomic_DNA"/>
</dbReference>
<dbReference type="KEGG" id="tki:TKV_c20960"/>
<evidence type="ECO:0000256" key="3">
    <source>
        <dbReference type="ARBA" id="ARBA00022723"/>
    </source>
</evidence>
<evidence type="ECO:0000313" key="11">
    <source>
        <dbReference type="EMBL" id="AIS53229.1"/>
    </source>
</evidence>
<feature type="binding site" evidence="6">
    <location>
        <position position="285"/>
    </location>
    <ligand>
        <name>(S)-malate</name>
        <dbReference type="ChEBI" id="CHEBI:15589"/>
    </ligand>
</feature>
<dbReference type="InterPro" id="IPR037062">
    <property type="entry name" value="Malic_N_dom_sf"/>
</dbReference>
<dbReference type="RefSeq" id="WP_049685847.1">
    <property type="nucleotide sequence ID" value="NZ_CP009170.1"/>
</dbReference>